<dbReference type="PROSITE" id="PS50112">
    <property type="entry name" value="PAS"/>
    <property type="match status" value="1"/>
</dbReference>
<sequence>MADWPMLECDYHNRYDSYQCNYYQEKDEQPLPSQCLPTQAQPYRMPSPTLTLLLSPSPPAQTSSCNYKPVSKGESPREVRNKAEKQRRDKMNQSISRLASIVPTVVRPGRKLDKTSILRLTAHYLRSHQHVDLWACGCVGVWMCGRVDLWTCGRVDVWTCGRVDVWTCGGVDVWRCGRVEVWTCGRVDLWTCGRVDSWTRGRVDAWTRGRVDAWTRGRVDAWTRGRVDAWTCGRVDVWSCERVDEWTCILKSLFTVFGNSIDRSPEFSMQFIQGLLKNLKGFLITITYKGLVVVVSPNVQEYLGYSEVELLGQNILNIIHEDDHQLLRQQIYPRSCTLGSNGELLLPRELEAEKKVMESLINEKRNFILRFKKMSQQRSNPPEYITCHVEGSLRKSDRAGVYFDSIVHIGRRVRARGENPFASGNDIVFIGMVRPTTETFITESGLESFKMEYRTRHSIDGEIIQCEQRIALVTGYMTHEVNGVNAMNFMHRDDVRWVIIALREMYDKHRLVGESCYRLMTKNGQFIYMRTLGHLDVDQNSKEVTSFVCTNTVVAEHEGKKLIKLMKKKFTLMINNNEAVKDIEDSKVSDKKTLPVEDPRQLEKVILHLVTNLPSFESGDIFQQSTYNGEISPPGLAIIPPRKDKIQKAIERSYRLIKNLRESESSKKESPMYNPHQLNEPLKPKESMELMDTCEHLESLELKEPLKDETHTSAFVPVSTKSNNSLILYRPNPSNAFASRKHPSIQENNNFQFPNVGEIEKTLPMEYIAYPGAPYGCNLSHNIPTRVVSSPNPKPESSFMPIPETVIRMPTKIDPEPLRITPELSPVVSPDLDLDYEATQKILEDFFELEKKAGSPKPIRFVKSPFENLFPPVASNHDDQTFNRFGEPIPSTSGIKRHFEDFDDDTNLDDSSLSETFKTPRPQNMCKTKKLKRSQTSAEYEIEKLISRLNESE</sequence>
<dbReference type="EMBL" id="CAKASE010000043">
    <property type="protein sequence ID" value="CAG9558711.1"/>
    <property type="molecule type" value="Genomic_DNA"/>
</dbReference>
<evidence type="ECO:0000259" key="3">
    <source>
        <dbReference type="PROSITE" id="PS50888"/>
    </source>
</evidence>
<evidence type="ECO:0000313" key="4">
    <source>
        <dbReference type="EMBL" id="CAG9558711.1"/>
    </source>
</evidence>
<feature type="region of interest" description="Disordered" evidence="1">
    <location>
        <begin position="57"/>
        <end position="92"/>
    </location>
</feature>
<dbReference type="PANTHER" id="PTHR23042">
    <property type="entry name" value="CIRCADIAN PROTEIN CLOCK/ARNT/BMAL/PAS"/>
    <property type="match status" value="1"/>
</dbReference>
<evidence type="ECO:0000256" key="1">
    <source>
        <dbReference type="SAM" id="MobiDB-lite"/>
    </source>
</evidence>
<name>A0A8J2MAF5_9NEOP</name>
<dbReference type="SMART" id="SM00353">
    <property type="entry name" value="HLH"/>
    <property type="match status" value="1"/>
</dbReference>
<dbReference type="CDD" id="cd11391">
    <property type="entry name" value="bHLH_PAS"/>
    <property type="match status" value="1"/>
</dbReference>
<dbReference type="SUPFAM" id="SSF55785">
    <property type="entry name" value="PYP-like sensor domain (PAS domain)"/>
    <property type="match status" value="2"/>
</dbReference>
<dbReference type="InterPro" id="IPR036638">
    <property type="entry name" value="HLH_DNA-bd_sf"/>
</dbReference>
<organism evidence="4 5">
    <name type="scientific">Danaus chrysippus</name>
    <name type="common">African queen</name>
    <dbReference type="NCBI Taxonomy" id="151541"/>
    <lineage>
        <taxon>Eukaryota</taxon>
        <taxon>Metazoa</taxon>
        <taxon>Ecdysozoa</taxon>
        <taxon>Arthropoda</taxon>
        <taxon>Hexapoda</taxon>
        <taxon>Insecta</taxon>
        <taxon>Pterygota</taxon>
        <taxon>Neoptera</taxon>
        <taxon>Endopterygota</taxon>
        <taxon>Lepidoptera</taxon>
        <taxon>Glossata</taxon>
        <taxon>Ditrysia</taxon>
        <taxon>Papilionoidea</taxon>
        <taxon>Nymphalidae</taxon>
        <taxon>Danainae</taxon>
        <taxon>Danaini</taxon>
        <taxon>Danaina</taxon>
        <taxon>Danaus</taxon>
        <taxon>Anosia</taxon>
    </lineage>
</organism>
<comment type="caution">
    <text evidence="4">The sequence shown here is derived from an EMBL/GenBank/DDBJ whole genome shotgun (WGS) entry which is preliminary data.</text>
</comment>
<reference evidence="4" key="1">
    <citation type="submission" date="2021-09" db="EMBL/GenBank/DDBJ databases">
        <authorList>
            <person name="Martin H S."/>
        </authorList>
    </citation>
    <scope>NUCLEOTIDE SEQUENCE</scope>
</reference>
<dbReference type="Pfam" id="PF00989">
    <property type="entry name" value="PAS"/>
    <property type="match status" value="1"/>
</dbReference>
<keyword evidence="5" id="KW-1185">Reference proteome</keyword>
<dbReference type="InterPro" id="IPR000014">
    <property type="entry name" value="PAS"/>
</dbReference>
<dbReference type="InterPro" id="IPR013767">
    <property type="entry name" value="PAS_fold"/>
</dbReference>
<dbReference type="SUPFAM" id="SSF47459">
    <property type="entry name" value="HLH, helix-loop-helix DNA-binding domain"/>
    <property type="match status" value="1"/>
</dbReference>
<dbReference type="GO" id="GO:0046983">
    <property type="term" value="F:protein dimerization activity"/>
    <property type="evidence" value="ECO:0007669"/>
    <property type="project" value="InterPro"/>
</dbReference>
<evidence type="ECO:0000259" key="2">
    <source>
        <dbReference type="PROSITE" id="PS50112"/>
    </source>
</evidence>
<dbReference type="PROSITE" id="PS50888">
    <property type="entry name" value="BHLH"/>
    <property type="match status" value="1"/>
</dbReference>
<dbReference type="CDD" id="cd00130">
    <property type="entry name" value="PAS"/>
    <property type="match status" value="2"/>
</dbReference>
<dbReference type="Pfam" id="PF00010">
    <property type="entry name" value="HLH"/>
    <property type="match status" value="1"/>
</dbReference>
<dbReference type="InterPro" id="IPR011598">
    <property type="entry name" value="bHLH_dom"/>
</dbReference>
<gene>
    <name evidence="4" type="ORF">DCHRY22_LOCUS742</name>
</gene>
<feature type="domain" description="PAS" evidence="2">
    <location>
        <begin position="268"/>
        <end position="331"/>
    </location>
</feature>
<feature type="domain" description="BHLH" evidence="3">
    <location>
        <begin position="75"/>
        <end position="128"/>
    </location>
</feature>
<protein>
    <submittedName>
        <fullName evidence="4">(African queen) hypothetical protein</fullName>
    </submittedName>
</protein>
<dbReference type="AlphaFoldDB" id="A0A8J2MAF5"/>
<proteinExistence type="predicted"/>
<evidence type="ECO:0000313" key="5">
    <source>
        <dbReference type="Proteomes" id="UP000789524"/>
    </source>
</evidence>
<feature type="compositionally biased region" description="Basic and acidic residues" evidence="1">
    <location>
        <begin position="74"/>
        <end position="91"/>
    </location>
</feature>
<dbReference type="OrthoDB" id="7788762at2759"/>
<dbReference type="NCBIfam" id="TIGR00229">
    <property type="entry name" value="sensory_box"/>
    <property type="match status" value="1"/>
</dbReference>
<dbReference type="Pfam" id="PF14598">
    <property type="entry name" value="PAS_11"/>
    <property type="match status" value="1"/>
</dbReference>
<dbReference type="Gene3D" id="4.10.280.10">
    <property type="entry name" value="Helix-loop-helix DNA-binding domain"/>
    <property type="match status" value="1"/>
</dbReference>
<feature type="region of interest" description="Disordered" evidence="1">
    <location>
        <begin position="903"/>
        <end position="932"/>
    </location>
</feature>
<dbReference type="Proteomes" id="UP000789524">
    <property type="component" value="Unassembled WGS sequence"/>
</dbReference>
<dbReference type="InterPro" id="IPR035965">
    <property type="entry name" value="PAS-like_dom_sf"/>
</dbReference>
<accession>A0A8J2MAF5</accession>
<dbReference type="SMART" id="SM00091">
    <property type="entry name" value="PAS"/>
    <property type="match status" value="1"/>
</dbReference>
<dbReference type="Gene3D" id="3.30.450.20">
    <property type="entry name" value="PAS domain"/>
    <property type="match status" value="2"/>
</dbReference>
<dbReference type="InterPro" id="IPR050933">
    <property type="entry name" value="Circadian_TF"/>
</dbReference>
<dbReference type="GO" id="GO:0045944">
    <property type="term" value="P:positive regulation of transcription by RNA polymerase II"/>
    <property type="evidence" value="ECO:0007669"/>
    <property type="project" value="UniProtKB-ARBA"/>
</dbReference>